<feature type="domain" description="RING-type" evidence="6">
    <location>
        <begin position="14"/>
        <end position="54"/>
    </location>
</feature>
<dbReference type="Pfam" id="PF00622">
    <property type="entry name" value="SPRY"/>
    <property type="match status" value="1"/>
</dbReference>
<dbReference type="InterPro" id="IPR001870">
    <property type="entry name" value="B30.2/SPRY"/>
</dbReference>
<dbReference type="InterPro" id="IPR000315">
    <property type="entry name" value="Znf_B-box"/>
</dbReference>
<evidence type="ECO:0000259" key="6">
    <source>
        <dbReference type="PROSITE" id="PS50089"/>
    </source>
</evidence>
<accession>A0AAV1G9V8</accession>
<dbReference type="PRINTS" id="PR01407">
    <property type="entry name" value="BUTYPHLNCDUF"/>
</dbReference>
<dbReference type="InterPro" id="IPR050143">
    <property type="entry name" value="TRIM/RBCC"/>
</dbReference>
<dbReference type="GO" id="GO:0008270">
    <property type="term" value="F:zinc ion binding"/>
    <property type="evidence" value="ECO:0007669"/>
    <property type="project" value="UniProtKB-KW"/>
</dbReference>
<protein>
    <submittedName>
        <fullName evidence="9">Nuclear factor 7, brain-like</fullName>
    </submittedName>
</protein>
<keyword evidence="5" id="KW-0175">Coiled coil</keyword>
<feature type="coiled-coil region" evidence="5">
    <location>
        <begin position="133"/>
        <end position="160"/>
    </location>
</feature>
<dbReference type="InterPro" id="IPR043136">
    <property type="entry name" value="B30.2/SPRY_sf"/>
</dbReference>
<dbReference type="InterPro" id="IPR013320">
    <property type="entry name" value="ConA-like_dom_sf"/>
</dbReference>
<dbReference type="InterPro" id="IPR017907">
    <property type="entry name" value="Znf_RING_CS"/>
</dbReference>
<sequence length="475" mass="54847">MAEKFSLFESFLNCHVCSETFRDPVSLSCNHSFCSSCLQKFWEQSKNKNCPICKRKSSKGDPGVNFAMKELADSFAGRLRVGSSEEEKKEKKVEVVCSKHDKEPELFCKDENRGLCPVCDFPHHQTHTVVPVEQAVRDLKEQLKSDLKSLQDKRNKHKQVEKTYNEVIQHSKKQLLSTERQIRAEFNKLHQFLKEEEESRLEALWEEEEQRGKTISREMKRIQEQISSLSDSICAVEEELQKHNVSFLSSYKVTQSRARVLNSESDPQLVSGVLIDVAKHLGNLSFRVWEKMKERVHFSPVILDTNTANSWLYLSDDLTSVRRGDTWQQLPDNPERCIIYTSVLGSEGFSSGKHSWEVEVGDHPDWLVGLTKESADRKGKRFPSPEYGIWSLMYKCGKYTNGIGESVQVKKSLQKFRIQLDYDRGEVSFYDPEDMTHIYTYRDTFTETVFPYFSIAKSGDAKTSEVKISQTLLRS</sequence>
<keyword evidence="2 4" id="KW-0863">Zinc-finger</keyword>
<keyword evidence="3" id="KW-0862">Zinc</keyword>
<dbReference type="SMART" id="SM00589">
    <property type="entry name" value="PRY"/>
    <property type="match status" value="1"/>
</dbReference>
<dbReference type="InterPro" id="IPR006574">
    <property type="entry name" value="PRY"/>
</dbReference>
<dbReference type="SMART" id="SM00336">
    <property type="entry name" value="BBOX"/>
    <property type="match status" value="1"/>
</dbReference>
<dbReference type="SMART" id="SM00449">
    <property type="entry name" value="SPRY"/>
    <property type="match status" value="1"/>
</dbReference>
<evidence type="ECO:0000256" key="5">
    <source>
        <dbReference type="SAM" id="Coils"/>
    </source>
</evidence>
<evidence type="ECO:0000256" key="1">
    <source>
        <dbReference type="ARBA" id="ARBA00022723"/>
    </source>
</evidence>
<dbReference type="Gene3D" id="3.30.40.10">
    <property type="entry name" value="Zinc/RING finger domain, C3HC4 (zinc finger)"/>
    <property type="match status" value="1"/>
</dbReference>
<dbReference type="Proteomes" id="UP001178508">
    <property type="component" value="Chromosome 12"/>
</dbReference>
<dbReference type="SMART" id="SM00184">
    <property type="entry name" value="RING"/>
    <property type="match status" value="1"/>
</dbReference>
<dbReference type="SUPFAM" id="SSF49899">
    <property type="entry name" value="Concanavalin A-like lectins/glucanases"/>
    <property type="match status" value="1"/>
</dbReference>
<evidence type="ECO:0000313" key="10">
    <source>
        <dbReference type="Proteomes" id="UP001178508"/>
    </source>
</evidence>
<dbReference type="EMBL" id="OY660875">
    <property type="protein sequence ID" value="CAJ1069459.1"/>
    <property type="molecule type" value="Genomic_DNA"/>
</dbReference>
<evidence type="ECO:0000259" key="7">
    <source>
        <dbReference type="PROSITE" id="PS50119"/>
    </source>
</evidence>
<dbReference type="InterPro" id="IPR003879">
    <property type="entry name" value="Butyrophylin_SPRY"/>
</dbReference>
<keyword evidence="10" id="KW-1185">Reference proteome</keyword>
<evidence type="ECO:0000256" key="4">
    <source>
        <dbReference type="PROSITE-ProRule" id="PRU00024"/>
    </source>
</evidence>
<dbReference type="InterPro" id="IPR013083">
    <property type="entry name" value="Znf_RING/FYVE/PHD"/>
</dbReference>
<proteinExistence type="predicted"/>
<dbReference type="AlphaFoldDB" id="A0AAV1G9V8"/>
<reference evidence="9" key="1">
    <citation type="submission" date="2023-08" db="EMBL/GenBank/DDBJ databases">
        <authorList>
            <person name="Alioto T."/>
            <person name="Alioto T."/>
            <person name="Gomez Garrido J."/>
        </authorList>
    </citation>
    <scope>NUCLEOTIDE SEQUENCE</scope>
</reference>
<keyword evidence="1" id="KW-0479">Metal-binding</keyword>
<dbReference type="SUPFAM" id="SSF57850">
    <property type="entry name" value="RING/U-box"/>
    <property type="match status" value="1"/>
</dbReference>
<dbReference type="CDD" id="cd12893">
    <property type="entry name" value="SPRY_PRY_TRIM35"/>
    <property type="match status" value="1"/>
</dbReference>
<dbReference type="PROSITE" id="PS50119">
    <property type="entry name" value="ZF_BBOX"/>
    <property type="match status" value="1"/>
</dbReference>
<dbReference type="PROSITE" id="PS50089">
    <property type="entry name" value="ZF_RING_2"/>
    <property type="match status" value="1"/>
</dbReference>
<evidence type="ECO:0000259" key="8">
    <source>
        <dbReference type="PROSITE" id="PS50188"/>
    </source>
</evidence>
<dbReference type="PANTHER" id="PTHR24103">
    <property type="entry name" value="E3 UBIQUITIN-PROTEIN LIGASE TRIM"/>
    <property type="match status" value="1"/>
</dbReference>
<dbReference type="FunFam" id="2.60.120.920:FF:000004">
    <property type="entry name" value="Butyrophilin subfamily 1 member A1"/>
    <property type="match status" value="1"/>
</dbReference>
<dbReference type="InterPro" id="IPR001841">
    <property type="entry name" value="Znf_RING"/>
</dbReference>
<dbReference type="PROSITE" id="PS00518">
    <property type="entry name" value="ZF_RING_1"/>
    <property type="match status" value="1"/>
</dbReference>
<dbReference type="PROSITE" id="PS50188">
    <property type="entry name" value="B302_SPRY"/>
    <property type="match status" value="1"/>
</dbReference>
<dbReference type="Pfam" id="PF13765">
    <property type="entry name" value="PRY"/>
    <property type="match status" value="1"/>
</dbReference>
<dbReference type="Gene3D" id="3.30.160.60">
    <property type="entry name" value="Classic Zinc Finger"/>
    <property type="match status" value="1"/>
</dbReference>
<dbReference type="Pfam" id="PF13445">
    <property type="entry name" value="zf-RING_UBOX"/>
    <property type="match status" value="1"/>
</dbReference>
<dbReference type="Gene3D" id="2.60.120.920">
    <property type="match status" value="1"/>
</dbReference>
<organism evidence="9 10">
    <name type="scientific">Xyrichtys novacula</name>
    <name type="common">Pearly razorfish</name>
    <name type="synonym">Hemipteronotus novacula</name>
    <dbReference type="NCBI Taxonomy" id="13765"/>
    <lineage>
        <taxon>Eukaryota</taxon>
        <taxon>Metazoa</taxon>
        <taxon>Chordata</taxon>
        <taxon>Craniata</taxon>
        <taxon>Vertebrata</taxon>
        <taxon>Euteleostomi</taxon>
        <taxon>Actinopterygii</taxon>
        <taxon>Neopterygii</taxon>
        <taxon>Teleostei</taxon>
        <taxon>Neoteleostei</taxon>
        <taxon>Acanthomorphata</taxon>
        <taxon>Eupercaria</taxon>
        <taxon>Labriformes</taxon>
        <taxon>Labridae</taxon>
        <taxon>Xyrichtys</taxon>
    </lineage>
</organism>
<dbReference type="InterPro" id="IPR027370">
    <property type="entry name" value="Znf-RING_euk"/>
</dbReference>
<dbReference type="SUPFAM" id="SSF57845">
    <property type="entry name" value="B-box zinc-binding domain"/>
    <property type="match status" value="1"/>
</dbReference>
<evidence type="ECO:0000256" key="2">
    <source>
        <dbReference type="ARBA" id="ARBA00022771"/>
    </source>
</evidence>
<evidence type="ECO:0000256" key="3">
    <source>
        <dbReference type="ARBA" id="ARBA00022833"/>
    </source>
</evidence>
<dbReference type="InterPro" id="IPR003877">
    <property type="entry name" value="SPRY_dom"/>
</dbReference>
<feature type="domain" description="B30.2/SPRY" evidence="8">
    <location>
        <begin position="281"/>
        <end position="473"/>
    </location>
</feature>
<dbReference type="Pfam" id="PF00643">
    <property type="entry name" value="zf-B_box"/>
    <property type="match status" value="1"/>
</dbReference>
<gene>
    <name evidence="9" type="ORF">XNOV1_A000709</name>
</gene>
<feature type="domain" description="B box-type" evidence="7">
    <location>
        <begin position="92"/>
        <end position="132"/>
    </location>
</feature>
<evidence type="ECO:0000313" key="9">
    <source>
        <dbReference type="EMBL" id="CAJ1069459.1"/>
    </source>
</evidence>
<name>A0AAV1G9V8_XYRNO</name>